<dbReference type="PRINTS" id="PR00385">
    <property type="entry name" value="P450"/>
</dbReference>
<feature type="region of interest" description="Disordered" evidence="5">
    <location>
        <begin position="1"/>
        <end position="28"/>
    </location>
</feature>
<evidence type="ECO:0000256" key="3">
    <source>
        <dbReference type="PIRSR" id="PIRSR602401-1"/>
    </source>
</evidence>
<proteinExistence type="inferred from homology"/>
<feature type="binding site" description="axial binding residue" evidence="3">
    <location>
        <position position="395"/>
    </location>
    <ligand>
        <name>heme</name>
        <dbReference type="ChEBI" id="CHEBI:30413"/>
    </ligand>
    <ligandPart>
        <name>Fe</name>
        <dbReference type="ChEBI" id="CHEBI:18248"/>
    </ligandPart>
</feature>
<dbReference type="Pfam" id="PF00067">
    <property type="entry name" value="p450"/>
    <property type="match status" value="1"/>
</dbReference>
<dbReference type="Proteomes" id="UP000585272">
    <property type="component" value="Unassembled WGS sequence"/>
</dbReference>
<evidence type="ECO:0008006" key="8">
    <source>
        <dbReference type="Google" id="ProtNLM"/>
    </source>
</evidence>
<evidence type="ECO:0000313" key="6">
    <source>
        <dbReference type="EMBL" id="MBB4665138.1"/>
    </source>
</evidence>
<dbReference type="CDD" id="cd11053">
    <property type="entry name" value="CYP110-like"/>
    <property type="match status" value="1"/>
</dbReference>
<accession>A0A840IMF1</accession>
<organism evidence="6 7">
    <name type="scientific">Conexibacter arvalis</name>
    <dbReference type="NCBI Taxonomy" id="912552"/>
    <lineage>
        <taxon>Bacteria</taxon>
        <taxon>Bacillati</taxon>
        <taxon>Actinomycetota</taxon>
        <taxon>Thermoleophilia</taxon>
        <taxon>Solirubrobacterales</taxon>
        <taxon>Conexibacteraceae</taxon>
        <taxon>Conexibacter</taxon>
    </lineage>
</organism>
<dbReference type="AlphaFoldDB" id="A0A840IMF1"/>
<keyword evidence="4" id="KW-0503">Monooxygenase</keyword>
<feature type="region of interest" description="Disordered" evidence="5">
    <location>
        <begin position="440"/>
        <end position="470"/>
    </location>
</feature>
<evidence type="ECO:0000256" key="4">
    <source>
        <dbReference type="RuleBase" id="RU000461"/>
    </source>
</evidence>
<keyword evidence="3 4" id="KW-0479">Metal-binding</keyword>
<dbReference type="PANTHER" id="PTHR24305">
    <property type="entry name" value="CYTOCHROME P450"/>
    <property type="match status" value="1"/>
</dbReference>
<dbReference type="InterPro" id="IPR001128">
    <property type="entry name" value="Cyt_P450"/>
</dbReference>
<evidence type="ECO:0000313" key="7">
    <source>
        <dbReference type="Proteomes" id="UP000585272"/>
    </source>
</evidence>
<dbReference type="InterPro" id="IPR050121">
    <property type="entry name" value="Cytochrome_P450_monoxygenase"/>
</dbReference>
<dbReference type="GO" id="GO:0016705">
    <property type="term" value="F:oxidoreductase activity, acting on paired donors, with incorporation or reduction of molecular oxygen"/>
    <property type="evidence" value="ECO:0007669"/>
    <property type="project" value="InterPro"/>
</dbReference>
<reference evidence="6 7" key="1">
    <citation type="submission" date="2020-08" db="EMBL/GenBank/DDBJ databases">
        <title>Genomic Encyclopedia of Archaeal and Bacterial Type Strains, Phase II (KMG-II): from individual species to whole genera.</title>
        <authorList>
            <person name="Goeker M."/>
        </authorList>
    </citation>
    <scope>NUCLEOTIDE SEQUENCE [LARGE SCALE GENOMIC DNA]</scope>
    <source>
        <strain evidence="6 7">DSM 23288</strain>
    </source>
</reference>
<keyword evidence="7" id="KW-1185">Reference proteome</keyword>
<comment type="caution">
    <text evidence="6">The sequence shown here is derived from an EMBL/GenBank/DDBJ whole genome shotgun (WGS) entry which is preliminary data.</text>
</comment>
<dbReference type="PROSITE" id="PS00086">
    <property type="entry name" value="CYTOCHROME_P450"/>
    <property type="match status" value="1"/>
</dbReference>
<dbReference type="GO" id="GO:0020037">
    <property type="term" value="F:heme binding"/>
    <property type="evidence" value="ECO:0007669"/>
    <property type="project" value="InterPro"/>
</dbReference>
<dbReference type="GO" id="GO:0004497">
    <property type="term" value="F:monooxygenase activity"/>
    <property type="evidence" value="ECO:0007669"/>
    <property type="project" value="UniProtKB-KW"/>
</dbReference>
<evidence type="ECO:0000256" key="2">
    <source>
        <dbReference type="ARBA" id="ARBA00010617"/>
    </source>
</evidence>
<sequence length="470" mass="52397">MRTGVERKGGTMARAVTAGETSLPPGPRLPKAVQDAAALARLQPFLRRCQRRYGDLFTLRLHGFGDVVAVGEPALVKRTFLASPTTLHSGEGSPLGPILGANSLLVIDRDVHMRQRKLLLPPFHGERMRAYEPLIERITREEIARWPEGDAFPVAPTTMRITLRAILQAVFGARGEVLRELERLLPRFTTLGSALTPVPQLHRDLGRWSPWGRFKRMRAEVDALCDRLIDEARRDPALAERPDVLALLAQATDEDGAPMTNAEIRDQLMTMLAAGHETTAAQLAWAVERLRRQPEALTRLVAEVDAGGRAWRDATIREVQRTRPVIMFTSRLVKEPFELGGHLLPQGTRIVLPAALTHYDARFFPEPARFDPQRFLDRKPDTYTWIPFGGGVRRCIGASFAHMEMDVVLRTILQTWELLPAGPGEPPERLRFRGVAYAPSRGGEARVRRRRRDRAADGAAPTKRAAAAVG</sequence>
<dbReference type="InterPro" id="IPR036396">
    <property type="entry name" value="Cyt_P450_sf"/>
</dbReference>
<dbReference type="Gene3D" id="1.10.630.10">
    <property type="entry name" value="Cytochrome P450"/>
    <property type="match status" value="1"/>
</dbReference>
<gene>
    <name evidence="6" type="ORF">BDZ31_004759</name>
</gene>
<dbReference type="InterPro" id="IPR017972">
    <property type="entry name" value="Cyt_P450_CS"/>
</dbReference>
<dbReference type="PRINTS" id="PR00463">
    <property type="entry name" value="EP450I"/>
</dbReference>
<keyword evidence="4" id="KW-0560">Oxidoreductase</keyword>
<dbReference type="InterPro" id="IPR002401">
    <property type="entry name" value="Cyt_P450_E_grp-I"/>
</dbReference>
<dbReference type="PANTHER" id="PTHR24305:SF166">
    <property type="entry name" value="CYTOCHROME P450 12A4, MITOCHONDRIAL-RELATED"/>
    <property type="match status" value="1"/>
</dbReference>
<dbReference type="EMBL" id="JACHNU010000011">
    <property type="protein sequence ID" value="MBB4665138.1"/>
    <property type="molecule type" value="Genomic_DNA"/>
</dbReference>
<evidence type="ECO:0000256" key="5">
    <source>
        <dbReference type="SAM" id="MobiDB-lite"/>
    </source>
</evidence>
<evidence type="ECO:0000256" key="1">
    <source>
        <dbReference type="ARBA" id="ARBA00001971"/>
    </source>
</evidence>
<protein>
    <recommendedName>
        <fullName evidence="8">Cytochrome P450</fullName>
    </recommendedName>
</protein>
<dbReference type="SUPFAM" id="SSF48264">
    <property type="entry name" value="Cytochrome P450"/>
    <property type="match status" value="1"/>
</dbReference>
<name>A0A840IMF1_9ACTN</name>
<dbReference type="GO" id="GO:0005506">
    <property type="term" value="F:iron ion binding"/>
    <property type="evidence" value="ECO:0007669"/>
    <property type="project" value="InterPro"/>
</dbReference>
<keyword evidence="3 4" id="KW-0408">Iron</keyword>
<comment type="cofactor">
    <cofactor evidence="1 3">
        <name>heme</name>
        <dbReference type="ChEBI" id="CHEBI:30413"/>
    </cofactor>
</comment>
<comment type="similarity">
    <text evidence="2 4">Belongs to the cytochrome P450 family.</text>
</comment>
<keyword evidence="3 4" id="KW-0349">Heme</keyword>